<dbReference type="AlphaFoldDB" id="A0A136WDZ1"/>
<gene>
    <name evidence="2" type="ORF">CLNEO_17470</name>
</gene>
<evidence type="ECO:0000259" key="1">
    <source>
        <dbReference type="Pfam" id="PF04167"/>
    </source>
</evidence>
<dbReference type="EMBL" id="LRVM01000005">
    <property type="protein sequence ID" value="KXL52726.1"/>
    <property type="molecule type" value="Genomic_DNA"/>
</dbReference>
<dbReference type="STRING" id="36847.CLNEO_17470"/>
<dbReference type="Gene3D" id="2.40.380.10">
    <property type="entry name" value="FomD-like"/>
    <property type="match status" value="1"/>
</dbReference>
<accession>A0A136WDZ1</accession>
<feature type="domain" description="DUF402" evidence="1">
    <location>
        <begin position="17"/>
        <end position="153"/>
    </location>
</feature>
<dbReference type="Proteomes" id="UP000070539">
    <property type="component" value="Unassembled WGS sequence"/>
</dbReference>
<dbReference type="SUPFAM" id="SSF159234">
    <property type="entry name" value="FomD-like"/>
    <property type="match status" value="1"/>
</dbReference>
<dbReference type="InterPro" id="IPR007295">
    <property type="entry name" value="DUF402"/>
</dbReference>
<keyword evidence="3" id="KW-1185">Reference proteome</keyword>
<sequence length="164" mass="19341">MRMGEKLSDLKLYRKRFIPNETICLKDDEIFYHDEDVIITKWFVFRPKDAFSHGVSCYYLKKGFKISKFLNEKNELVYFYCDIIDTEFNKEENCYIFSDLLADVIVMENGFVKVVDLAELADCLENGIICEKNVKDALRRLDALLQIIYNDGFAELIRFLEIEG</sequence>
<organism evidence="2 3">
    <name type="scientific">Anaerotignum neopropionicum</name>
    <dbReference type="NCBI Taxonomy" id="36847"/>
    <lineage>
        <taxon>Bacteria</taxon>
        <taxon>Bacillati</taxon>
        <taxon>Bacillota</taxon>
        <taxon>Clostridia</taxon>
        <taxon>Lachnospirales</taxon>
        <taxon>Anaerotignaceae</taxon>
        <taxon>Anaerotignum</taxon>
    </lineage>
</organism>
<protein>
    <recommendedName>
        <fullName evidence="1">DUF402 domain-containing protein</fullName>
    </recommendedName>
</protein>
<evidence type="ECO:0000313" key="2">
    <source>
        <dbReference type="EMBL" id="KXL52726.1"/>
    </source>
</evidence>
<reference evidence="2 3" key="1">
    <citation type="submission" date="2016-01" db="EMBL/GenBank/DDBJ databases">
        <title>Genome sequence of Clostridium neopropionicum X4, DSM-3847.</title>
        <authorList>
            <person name="Poehlein A."/>
            <person name="Beck M.H."/>
            <person name="Bengelsdorf F.R."/>
            <person name="Daniel R."/>
            <person name="Duerre P."/>
        </authorList>
    </citation>
    <scope>NUCLEOTIDE SEQUENCE [LARGE SCALE GENOMIC DNA]</scope>
    <source>
        <strain evidence="2 3">DSM-3847</strain>
    </source>
</reference>
<proteinExistence type="predicted"/>
<dbReference type="Pfam" id="PF04167">
    <property type="entry name" value="DUF402"/>
    <property type="match status" value="1"/>
</dbReference>
<comment type="caution">
    <text evidence="2">The sequence shown here is derived from an EMBL/GenBank/DDBJ whole genome shotgun (WGS) entry which is preliminary data.</text>
</comment>
<dbReference type="InterPro" id="IPR035930">
    <property type="entry name" value="FomD-like_sf"/>
</dbReference>
<name>A0A136WDZ1_9FIRM</name>
<evidence type="ECO:0000313" key="3">
    <source>
        <dbReference type="Proteomes" id="UP000070539"/>
    </source>
</evidence>